<evidence type="ECO:0000259" key="1">
    <source>
        <dbReference type="Pfam" id="PF05099"/>
    </source>
</evidence>
<dbReference type="AlphaFoldDB" id="A0AAC9XPW8"/>
<reference evidence="2 3" key="1">
    <citation type="submission" date="2017-06" db="EMBL/GenBank/DDBJ databases">
        <title>Complete genome sequence of Shewanella marisflavi EP1 associated with anaerobic 2,4-dinitrotoluene reduction and salt tolerance.</title>
        <authorList>
            <person name="Huang J."/>
        </authorList>
    </citation>
    <scope>NUCLEOTIDE SEQUENCE [LARGE SCALE GENOMIC DNA]</scope>
    <source>
        <strain evidence="2 3">EP1</strain>
    </source>
</reference>
<proteinExistence type="predicted"/>
<dbReference type="EMBL" id="CP022272">
    <property type="protein sequence ID" value="ASJ98302.1"/>
    <property type="molecule type" value="Genomic_DNA"/>
</dbReference>
<protein>
    <submittedName>
        <fullName evidence="2">Tellurium resistance terB-like protein subgroup 2</fullName>
    </submittedName>
</protein>
<organism evidence="2 3">
    <name type="scientific">Shewanella marisflavi</name>
    <dbReference type="NCBI Taxonomy" id="260364"/>
    <lineage>
        <taxon>Bacteria</taxon>
        <taxon>Pseudomonadati</taxon>
        <taxon>Pseudomonadota</taxon>
        <taxon>Gammaproteobacteria</taxon>
        <taxon>Alteromonadales</taxon>
        <taxon>Shewanellaceae</taxon>
        <taxon>Shewanella</taxon>
    </lineage>
</organism>
<name>A0AAC9XPW8_9GAMM</name>
<dbReference type="SUPFAM" id="SSF158682">
    <property type="entry name" value="TerB-like"/>
    <property type="match status" value="1"/>
</dbReference>
<dbReference type="CDD" id="cd07313">
    <property type="entry name" value="terB_like_2"/>
    <property type="match status" value="1"/>
</dbReference>
<dbReference type="KEGG" id="smav:CFF01_17840"/>
<evidence type="ECO:0000313" key="2">
    <source>
        <dbReference type="EMBL" id="ASJ98302.1"/>
    </source>
</evidence>
<dbReference type="RefSeq" id="WP_088905679.1">
    <property type="nucleotide sequence ID" value="NZ_CP022272.1"/>
</dbReference>
<dbReference type="Gene3D" id="1.10.3680.10">
    <property type="entry name" value="TerB-like"/>
    <property type="match status" value="1"/>
</dbReference>
<feature type="domain" description="Co-chaperone DjlA N-terminal" evidence="1">
    <location>
        <begin position="26"/>
        <end position="142"/>
    </location>
</feature>
<dbReference type="InterPro" id="IPR029024">
    <property type="entry name" value="TerB-like"/>
</dbReference>
<gene>
    <name evidence="2" type="ORF">CFF01_17840</name>
</gene>
<dbReference type="Proteomes" id="UP000198233">
    <property type="component" value="Chromosome"/>
</dbReference>
<dbReference type="Pfam" id="PF05099">
    <property type="entry name" value="TerB"/>
    <property type="match status" value="1"/>
</dbReference>
<evidence type="ECO:0000313" key="3">
    <source>
        <dbReference type="Proteomes" id="UP000198233"/>
    </source>
</evidence>
<sequence length="150" mass="16900">MIAKLKQFLTAQTHSESPEEKAKHLQLAAASLLLEVVYADQTIDEQEAALLPELLTSALSLTPLEAQSLVQEAKQAQGNATSLYEFTKEINDQCSLEQKQQLILAMWTLAYADGNLCRYEDQIIRRTAELLYLKHSELIQLRNAAINKTR</sequence>
<dbReference type="InterPro" id="IPR007791">
    <property type="entry name" value="DjlA_N"/>
</dbReference>
<accession>A0AAC9XPW8</accession>